<evidence type="ECO:0000256" key="6">
    <source>
        <dbReference type="ARBA" id="ARBA00023315"/>
    </source>
</evidence>
<dbReference type="GO" id="GO:0071555">
    <property type="term" value="P:cell wall organization"/>
    <property type="evidence" value="ECO:0007669"/>
    <property type="project" value="UniProtKB-KW"/>
</dbReference>
<keyword evidence="5" id="KW-0573">Peptidoglycan synthesis</keyword>
<evidence type="ECO:0000259" key="12">
    <source>
        <dbReference type="Pfam" id="PF13480"/>
    </source>
</evidence>
<organism evidence="13 14">
    <name type="scientific">Planococcus antarcticus DSM 14505</name>
    <dbReference type="NCBI Taxonomy" id="1185653"/>
    <lineage>
        <taxon>Bacteria</taxon>
        <taxon>Bacillati</taxon>
        <taxon>Bacillota</taxon>
        <taxon>Bacilli</taxon>
        <taxon>Bacillales</taxon>
        <taxon>Caryophanaceae</taxon>
        <taxon>Planococcus</taxon>
    </lineage>
</organism>
<name>A0AA87IJP7_9BACL</name>
<comment type="caution">
    <text evidence="13">The sequence shown here is derived from an EMBL/GenBank/DDBJ whole genome shotgun (WGS) entry which is preliminary data.</text>
</comment>
<accession>A0AA87IJP7</accession>
<evidence type="ECO:0000256" key="8">
    <source>
        <dbReference type="ARBA" id="ARBA00039074"/>
    </source>
</evidence>
<gene>
    <name evidence="13" type="ORF">A1A1_12707</name>
</gene>
<dbReference type="GO" id="GO:0005737">
    <property type="term" value="C:cytoplasm"/>
    <property type="evidence" value="ECO:0007669"/>
    <property type="project" value="UniProtKB-SubCell"/>
</dbReference>
<evidence type="ECO:0000256" key="5">
    <source>
        <dbReference type="ARBA" id="ARBA00022984"/>
    </source>
</evidence>
<dbReference type="GO" id="GO:0016755">
    <property type="term" value="F:aminoacyltransferase activity"/>
    <property type="evidence" value="ECO:0007669"/>
    <property type="project" value="InterPro"/>
</dbReference>
<evidence type="ECO:0000313" key="13">
    <source>
        <dbReference type="EMBL" id="EIM06125.1"/>
    </source>
</evidence>
<reference evidence="13 14" key="1">
    <citation type="journal article" date="2012" name="J. Bacteriol.">
        <title>Genome Sequence of the Antarctic Psychrophile Bacterium Planococcus antarcticus DSM 14505.</title>
        <authorList>
            <person name="Margolles A."/>
            <person name="Gueimonde M."/>
            <person name="Sanchez B."/>
        </authorList>
    </citation>
    <scope>NUCLEOTIDE SEQUENCE [LARGE SCALE GENOMIC DNA]</scope>
    <source>
        <strain evidence="13 14">DSM 14505</strain>
    </source>
</reference>
<dbReference type="GO" id="GO:0009252">
    <property type="term" value="P:peptidoglycan biosynthetic process"/>
    <property type="evidence" value="ECO:0007669"/>
    <property type="project" value="UniProtKB-KW"/>
</dbReference>
<evidence type="ECO:0000256" key="3">
    <source>
        <dbReference type="ARBA" id="ARBA00022679"/>
    </source>
</evidence>
<dbReference type="InterPro" id="IPR003447">
    <property type="entry name" value="FEMABX"/>
</dbReference>
<dbReference type="InterPro" id="IPR050644">
    <property type="entry name" value="PG_Glycine_Bridge_Synth"/>
</dbReference>
<evidence type="ECO:0000256" key="4">
    <source>
        <dbReference type="ARBA" id="ARBA00022960"/>
    </source>
</evidence>
<evidence type="ECO:0000313" key="14">
    <source>
        <dbReference type="Proteomes" id="UP000004725"/>
    </source>
</evidence>
<comment type="similarity">
    <text evidence="2">Belongs to the FemABX family.</text>
</comment>
<dbReference type="InterPro" id="IPR016181">
    <property type="entry name" value="Acyl_CoA_acyltransferase"/>
</dbReference>
<comment type="catalytic activity">
    <reaction evidence="11">
        <text>beta-D-GlcNAc-(1-&gt;4)-Mur2Ac(oyl-L-Ala-D-isoglutaminyl-L-Lys-D-Ala-D-Ala)-di-trans,octa-cis-undecaprenyl diphosphate + glycyl-tRNA(Gly) = beta-D-GlcNAc-(1-&gt;4)-Mur2Ac(oyl-L-Ala-D-isoglutaminyl-L-Lys-(N(6)-Gly)-D-Ala-D-Ala)-di-trans,octa-cis-undecaprenyl diphosphate + tRNA(Gly) + H(+)</text>
        <dbReference type="Rhea" id="RHEA:30435"/>
        <dbReference type="Rhea" id="RHEA-COMP:9664"/>
        <dbReference type="Rhea" id="RHEA-COMP:9683"/>
        <dbReference type="ChEBI" id="CHEBI:15378"/>
        <dbReference type="ChEBI" id="CHEBI:62233"/>
        <dbReference type="ChEBI" id="CHEBI:62234"/>
        <dbReference type="ChEBI" id="CHEBI:78442"/>
        <dbReference type="ChEBI" id="CHEBI:78522"/>
        <dbReference type="EC" id="2.3.2.16"/>
    </reaction>
</comment>
<dbReference type="EC" id="2.3.2.16" evidence="8"/>
<evidence type="ECO:0000256" key="1">
    <source>
        <dbReference type="ARBA" id="ARBA00004496"/>
    </source>
</evidence>
<dbReference type="GO" id="GO:0008360">
    <property type="term" value="P:regulation of cell shape"/>
    <property type="evidence" value="ECO:0007669"/>
    <property type="project" value="UniProtKB-KW"/>
</dbReference>
<dbReference type="EMBL" id="AJYB01000039">
    <property type="protein sequence ID" value="EIM06125.1"/>
    <property type="molecule type" value="Genomic_DNA"/>
</dbReference>
<dbReference type="InterPro" id="IPR038740">
    <property type="entry name" value="BioF2-like_GNAT_dom"/>
</dbReference>
<protein>
    <recommendedName>
        <fullName evidence="9">Lipid II:glycine glycyltransferase</fullName>
        <ecNumber evidence="8">2.3.2.16</ecNumber>
    </recommendedName>
    <alternativeName>
        <fullName evidence="10">Factor essential for expression of methicillin resistance X</fullName>
    </alternativeName>
</protein>
<evidence type="ECO:0000256" key="2">
    <source>
        <dbReference type="ARBA" id="ARBA00009943"/>
    </source>
</evidence>
<dbReference type="PANTHER" id="PTHR36174">
    <property type="entry name" value="LIPID II:GLYCINE GLYCYLTRANSFERASE"/>
    <property type="match status" value="1"/>
</dbReference>
<keyword evidence="7" id="KW-0961">Cell wall biogenesis/degradation</keyword>
<keyword evidence="6" id="KW-0012">Acyltransferase</keyword>
<dbReference type="SUPFAM" id="SSF55729">
    <property type="entry name" value="Acyl-CoA N-acyltransferases (Nat)"/>
    <property type="match status" value="1"/>
</dbReference>
<comment type="subcellular location">
    <subcellularLocation>
        <location evidence="1">Cytoplasm</location>
    </subcellularLocation>
</comment>
<dbReference type="AlphaFoldDB" id="A0AA87IJP7"/>
<dbReference type="PANTHER" id="PTHR36174:SF1">
    <property type="entry name" value="LIPID II:GLYCINE GLYCYLTRANSFERASE"/>
    <property type="match status" value="1"/>
</dbReference>
<dbReference type="Gene3D" id="3.40.630.30">
    <property type="match status" value="1"/>
</dbReference>
<dbReference type="Proteomes" id="UP000004725">
    <property type="component" value="Unassembled WGS sequence"/>
</dbReference>
<evidence type="ECO:0000256" key="7">
    <source>
        <dbReference type="ARBA" id="ARBA00023316"/>
    </source>
</evidence>
<feature type="domain" description="BioF2-like acetyltransferase" evidence="12">
    <location>
        <begin position="169"/>
        <end position="297"/>
    </location>
</feature>
<evidence type="ECO:0000256" key="10">
    <source>
        <dbReference type="ARBA" id="ARBA00042933"/>
    </source>
</evidence>
<evidence type="ECO:0000256" key="11">
    <source>
        <dbReference type="ARBA" id="ARBA00048654"/>
    </source>
</evidence>
<keyword evidence="3" id="KW-0808">Transferase</keyword>
<evidence type="ECO:0000256" key="9">
    <source>
        <dbReference type="ARBA" id="ARBA00040679"/>
    </source>
</evidence>
<dbReference type="Pfam" id="PF13480">
    <property type="entry name" value="Acetyltransf_6"/>
    <property type="match status" value="1"/>
</dbReference>
<proteinExistence type="inferred from homology"/>
<dbReference type="PROSITE" id="PS51191">
    <property type="entry name" value="FEMABX"/>
    <property type="match status" value="1"/>
</dbReference>
<keyword evidence="4" id="KW-0133">Cell shape</keyword>
<sequence>MCPAYRQKTWKKDQINGLNHRKRGVILLEDLYFKENYCRLYEEIEGGTCEVFEFENDLGSIRHMFMKREIPVEYKENTYYDLTTPYGYGGPLITHLRDGGQKEKLVAHFSKAFRAYCAEHNIISEFVRFHPIKENAKDFTSCFDVHFRRHTTGVTLKGFEDPVQEEFSSSTRKKIRKALRDGVTYRITVNPDNLEQFKEIYLKTMERIGADPMYFFNEAYFSNCLKYFGDQLVLVEVLHESRVIGTELHFHTGPILHTHLSGSLDEYSHLNPVYVMTYAIALWAKQQGVELIHSGGGLTTASDDSLYLFKKKFGRNTEFDYYTGYKIWNEEIYQQLAELSKARPAKEFFPAYR</sequence>